<dbReference type="AlphaFoldDB" id="A0A1U9ZUV6"/>
<sequence>MAIAGVCRVTGRAHAAAPASDDGVTAVIVEEAGEGWLGALAGAVETGRLTVPRVSLEGVTAGQVTVWARAALAALEAPLRYALLADLLDLVERVCELGGIRRVLVRAFTEAPTGRCGFHVDTVAPQAPPFGALRVYNGACTEYVEPEDVEDVRRFYAYLSRRERLARGGGEVPAVMDACPDFVRPGAAIRAVPPGAVVFFRHLDVRRHWSEHPARAAWIHRSPMAGGPRLVVNVSPAERRRRPR</sequence>
<reference evidence="2" key="1">
    <citation type="journal article" date="2017" name="Med. Chem. Commun.">
        <title>Nonomuraea sp. ATCC 55076 harbours the largest actinomycete chromosome to date and the kistamicin biosynthetic gene cluster.</title>
        <authorList>
            <person name="Nazari B."/>
            <person name="Forneris C.C."/>
            <person name="Gibson M.I."/>
            <person name="Moon K."/>
            <person name="Schramma K.R."/>
            <person name="Seyedsayamdost M.R."/>
        </authorList>
    </citation>
    <scope>NUCLEOTIDE SEQUENCE [LARGE SCALE GENOMIC DNA]</scope>
    <source>
        <strain evidence="2">ATCC 55076</strain>
    </source>
</reference>
<dbReference type="OrthoDB" id="4181976at2"/>
<evidence type="ECO:0000313" key="2">
    <source>
        <dbReference type="Proteomes" id="UP000190797"/>
    </source>
</evidence>
<protein>
    <submittedName>
        <fullName evidence="1">Uncharacterized protein</fullName>
    </submittedName>
</protein>
<dbReference type="KEGG" id="noa:BKM31_09745"/>
<gene>
    <name evidence="1" type="ORF">BKM31_09745</name>
</gene>
<dbReference type="InterPro" id="IPR014955">
    <property type="entry name" value="DUF1826"/>
</dbReference>
<proteinExistence type="predicted"/>
<dbReference type="Proteomes" id="UP000190797">
    <property type="component" value="Chromosome"/>
</dbReference>
<dbReference type="STRING" id="1909395.BKM31_09745"/>
<keyword evidence="2" id="KW-1185">Reference proteome</keyword>
<accession>A0A1U9ZUV6</accession>
<dbReference type="Pfam" id="PF08856">
    <property type="entry name" value="DUF1826"/>
    <property type="match status" value="1"/>
</dbReference>
<organism evidence="1 2">
    <name type="scientific">[Actinomadura] parvosata subsp. kistnae</name>
    <dbReference type="NCBI Taxonomy" id="1909395"/>
    <lineage>
        <taxon>Bacteria</taxon>
        <taxon>Bacillati</taxon>
        <taxon>Actinomycetota</taxon>
        <taxon>Actinomycetes</taxon>
        <taxon>Streptosporangiales</taxon>
        <taxon>Streptosporangiaceae</taxon>
        <taxon>Nonomuraea</taxon>
    </lineage>
</organism>
<name>A0A1U9ZUV6_9ACTN</name>
<dbReference type="EMBL" id="CP017717">
    <property type="protein sequence ID" value="AQZ61717.1"/>
    <property type="molecule type" value="Genomic_DNA"/>
</dbReference>
<dbReference type="RefSeq" id="WP_080037851.1">
    <property type="nucleotide sequence ID" value="NZ_CP017717.1"/>
</dbReference>
<evidence type="ECO:0000313" key="1">
    <source>
        <dbReference type="EMBL" id="AQZ61717.1"/>
    </source>
</evidence>